<feature type="binding site" evidence="9">
    <location>
        <position position="176"/>
    </location>
    <ligand>
        <name>Zn(2+)</name>
        <dbReference type="ChEBI" id="CHEBI:29105"/>
        <label>2</label>
    </ligand>
</feature>
<feature type="binding site" evidence="9">
    <location>
        <position position="142"/>
    </location>
    <ligand>
        <name>Zn(2+)</name>
        <dbReference type="ChEBI" id="CHEBI:29105"/>
        <label>2</label>
    </ligand>
</feature>
<dbReference type="Gene3D" id="3.20.20.150">
    <property type="entry name" value="Divalent-metal-dependent TIM barrel enzymes"/>
    <property type="match status" value="1"/>
</dbReference>
<sequence length="276" mass="30440">MRIGAHQSISGGIYKSIERALHDGCEALQVFVRNASRWESKPLNEKDAEKFRQKAEDFGTENICAHASYLINLASASGDIYSKSLKACADELSRCGKLGIPYYVIHPGSFTGSTLEDGIRRIAVSLDRIYHENGFRTMTLLEITAGQGSSVGCSFEHMEEIINLASCSEKIGLCLDSCHMFSAGYDIVNDYDSVFDSLSEKFGDKIRVFHLNDAKKPLGSRVDRHAMIGKGEIGEEFFRKAVNESGFGHMLGILETPIGEGSTYASEVNLLKSYRI</sequence>
<keyword evidence="5 9" id="KW-0227">DNA damage</keyword>
<dbReference type="InterPro" id="IPR013022">
    <property type="entry name" value="Xyl_isomerase-like_TIM-brl"/>
</dbReference>
<feature type="domain" description="Xylose isomerase-like TIM barrel" evidence="10">
    <location>
        <begin position="19"/>
        <end position="272"/>
    </location>
</feature>
<reference evidence="11 12" key="1">
    <citation type="submission" date="2019-01" db="EMBL/GenBank/DDBJ databases">
        <title>Geovibrio thiophilus DSM 11263, complete genome.</title>
        <authorList>
            <person name="Spring S."/>
            <person name="Bunk B."/>
            <person name="Sproer C."/>
        </authorList>
    </citation>
    <scope>NUCLEOTIDE SEQUENCE [LARGE SCALE GENOMIC DNA]</scope>
    <source>
        <strain evidence="11 12">DSM 11263</strain>
    </source>
</reference>
<dbReference type="PANTHER" id="PTHR21445:SF0">
    <property type="entry name" value="APURINIC-APYRIMIDINIC ENDONUCLEASE"/>
    <property type="match status" value="1"/>
</dbReference>
<dbReference type="SMART" id="SM00518">
    <property type="entry name" value="AP2Ec"/>
    <property type="match status" value="1"/>
</dbReference>
<keyword evidence="6 9" id="KW-0378">Hydrolase</keyword>
<dbReference type="InterPro" id="IPR036237">
    <property type="entry name" value="Xyl_isomerase-like_sf"/>
</dbReference>
<dbReference type="GO" id="GO:0006284">
    <property type="term" value="P:base-excision repair"/>
    <property type="evidence" value="ECO:0007669"/>
    <property type="project" value="TreeGrafter"/>
</dbReference>
<dbReference type="NCBIfam" id="TIGR00587">
    <property type="entry name" value="nfo"/>
    <property type="match status" value="1"/>
</dbReference>
<gene>
    <name evidence="9" type="primary">nfo</name>
    <name evidence="11" type="ORF">EP073_07410</name>
</gene>
<dbReference type="AlphaFoldDB" id="A0A410JYM8"/>
<accession>A0A410JYM8</accession>
<name>A0A410JYM8_9BACT</name>
<evidence type="ECO:0000256" key="8">
    <source>
        <dbReference type="ARBA" id="ARBA00023204"/>
    </source>
</evidence>
<feature type="binding site" evidence="9">
    <location>
        <position position="179"/>
    </location>
    <ligand>
        <name>Zn(2+)</name>
        <dbReference type="ChEBI" id="CHEBI:29105"/>
        <label>3</label>
    </ligand>
</feature>
<evidence type="ECO:0000313" key="12">
    <source>
        <dbReference type="Proteomes" id="UP000287502"/>
    </source>
</evidence>
<keyword evidence="4 9" id="KW-0255">Endonuclease</keyword>
<dbReference type="GO" id="GO:0008833">
    <property type="term" value="F:deoxyribonuclease IV (phage-T4-induced) activity"/>
    <property type="evidence" value="ECO:0007669"/>
    <property type="project" value="UniProtKB-UniRule"/>
</dbReference>
<dbReference type="GO" id="GO:0008270">
    <property type="term" value="F:zinc ion binding"/>
    <property type="evidence" value="ECO:0007669"/>
    <property type="project" value="UniProtKB-UniRule"/>
</dbReference>
<evidence type="ECO:0000256" key="4">
    <source>
        <dbReference type="ARBA" id="ARBA00022759"/>
    </source>
</evidence>
<dbReference type="InterPro" id="IPR018246">
    <property type="entry name" value="AP_endonuc_F2_Zn_BS"/>
</dbReference>
<dbReference type="GO" id="GO:0008081">
    <property type="term" value="F:phosphoric diester hydrolase activity"/>
    <property type="evidence" value="ECO:0007669"/>
    <property type="project" value="TreeGrafter"/>
</dbReference>
<feature type="binding site" evidence="9">
    <location>
        <position position="223"/>
    </location>
    <ligand>
        <name>Zn(2+)</name>
        <dbReference type="ChEBI" id="CHEBI:29105"/>
        <label>3</label>
    </ligand>
</feature>
<dbReference type="GO" id="GO:0003906">
    <property type="term" value="F:DNA-(apurinic or apyrimidinic site) endonuclease activity"/>
    <property type="evidence" value="ECO:0007669"/>
    <property type="project" value="TreeGrafter"/>
</dbReference>
<evidence type="ECO:0000256" key="6">
    <source>
        <dbReference type="ARBA" id="ARBA00022801"/>
    </source>
</evidence>
<dbReference type="PANTHER" id="PTHR21445">
    <property type="entry name" value="ENDONUCLEASE IV ENDODEOXYRIBONUCLEASE IV"/>
    <property type="match status" value="1"/>
</dbReference>
<feature type="binding site" evidence="9">
    <location>
        <position position="255"/>
    </location>
    <ligand>
        <name>Zn(2+)</name>
        <dbReference type="ChEBI" id="CHEBI:29105"/>
        <label>2</label>
    </ligand>
</feature>
<feature type="binding site" evidence="9">
    <location>
        <position position="106"/>
    </location>
    <ligand>
        <name>Zn(2+)</name>
        <dbReference type="ChEBI" id="CHEBI:29105"/>
        <label>1</label>
    </ligand>
</feature>
<dbReference type="InterPro" id="IPR001719">
    <property type="entry name" value="AP_endonuc_2"/>
</dbReference>
<evidence type="ECO:0000256" key="7">
    <source>
        <dbReference type="ARBA" id="ARBA00022833"/>
    </source>
</evidence>
<evidence type="ECO:0000259" key="10">
    <source>
        <dbReference type="Pfam" id="PF01261"/>
    </source>
</evidence>
<evidence type="ECO:0000256" key="5">
    <source>
        <dbReference type="ARBA" id="ARBA00022763"/>
    </source>
</evidence>
<comment type="similarity">
    <text evidence="1 9">Belongs to the AP endonuclease 2 family.</text>
</comment>
<keyword evidence="8 9" id="KW-0234">DNA repair</keyword>
<feature type="binding site" evidence="9">
    <location>
        <position position="210"/>
    </location>
    <ligand>
        <name>Zn(2+)</name>
        <dbReference type="ChEBI" id="CHEBI:29105"/>
        <label>2</label>
    </ligand>
</feature>
<evidence type="ECO:0000256" key="2">
    <source>
        <dbReference type="ARBA" id="ARBA00022722"/>
    </source>
</evidence>
<keyword evidence="7 9" id="KW-0862">Zinc</keyword>
<evidence type="ECO:0000256" key="3">
    <source>
        <dbReference type="ARBA" id="ARBA00022723"/>
    </source>
</evidence>
<dbReference type="CDD" id="cd00019">
    <property type="entry name" value="AP2Ec"/>
    <property type="match status" value="1"/>
</dbReference>
<dbReference type="EMBL" id="CP035108">
    <property type="protein sequence ID" value="QAR33233.1"/>
    <property type="molecule type" value="Genomic_DNA"/>
</dbReference>
<dbReference type="Proteomes" id="UP000287502">
    <property type="component" value="Chromosome"/>
</dbReference>
<evidence type="ECO:0000256" key="9">
    <source>
        <dbReference type="HAMAP-Rule" id="MF_00152"/>
    </source>
</evidence>
<dbReference type="EC" id="3.1.21.2" evidence="9"/>
<keyword evidence="12" id="KW-1185">Reference proteome</keyword>
<evidence type="ECO:0000256" key="1">
    <source>
        <dbReference type="ARBA" id="ARBA00005340"/>
    </source>
</evidence>
<protein>
    <recommendedName>
        <fullName evidence="9">Probable endonuclease 4</fullName>
        <ecNumber evidence="9">3.1.21.2</ecNumber>
    </recommendedName>
    <alternativeName>
        <fullName evidence="9">Endodeoxyribonuclease IV</fullName>
    </alternativeName>
    <alternativeName>
        <fullName evidence="9">Endonuclease IV</fullName>
    </alternativeName>
</protein>
<organism evidence="11 12">
    <name type="scientific">Geovibrio thiophilus</name>
    <dbReference type="NCBI Taxonomy" id="139438"/>
    <lineage>
        <taxon>Bacteria</taxon>
        <taxon>Pseudomonadati</taxon>
        <taxon>Deferribacterota</taxon>
        <taxon>Deferribacteres</taxon>
        <taxon>Deferribacterales</taxon>
        <taxon>Geovibrionaceae</taxon>
        <taxon>Geovibrio</taxon>
    </lineage>
</organism>
<comment type="catalytic activity">
    <reaction evidence="9">
        <text>Endonucleolytic cleavage to 5'-phosphooligonucleotide end-products.</text>
        <dbReference type="EC" id="3.1.21.2"/>
    </reaction>
</comment>
<evidence type="ECO:0000313" key="11">
    <source>
        <dbReference type="EMBL" id="QAR33233.1"/>
    </source>
</evidence>
<dbReference type="SUPFAM" id="SSF51658">
    <property type="entry name" value="Xylose isomerase-like"/>
    <property type="match status" value="1"/>
</dbReference>
<feature type="binding site" evidence="9">
    <location>
        <position position="225"/>
    </location>
    <ligand>
        <name>Zn(2+)</name>
        <dbReference type="ChEBI" id="CHEBI:29105"/>
        <label>3</label>
    </ligand>
</feature>
<dbReference type="HAMAP" id="MF_00152">
    <property type="entry name" value="Nfo"/>
    <property type="match status" value="1"/>
</dbReference>
<dbReference type="Pfam" id="PF01261">
    <property type="entry name" value="AP_endonuc_2"/>
    <property type="match status" value="1"/>
</dbReference>
<dbReference type="KEGG" id="gtl:EP073_07410"/>
<dbReference type="FunFam" id="3.20.20.150:FF:000001">
    <property type="entry name" value="Probable endonuclease 4"/>
    <property type="match status" value="1"/>
</dbReference>
<dbReference type="PROSITE" id="PS00729">
    <property type="entry name" value="AP_NUCLEASE_F2_1"/>
    <property type="match status" value="1"/>
</dbReference>
<dbReference type="GO" id="GO:0003677">
    <property type="term" value="F:DNA binding"/>
    <property type="evidence" value="ECO:0007669"/>
    <property type="project" value="InterPro"/>
</dbReference>
<comment type="cofactor">
    <cofactor evidence="9">
        <name>Zn(2+)</name>
        <dbReference type="ChEBI" id="CHEBI:29105"/>
    </cofactor>
    <text evidence="9">Binds 3 Zn(2+) ions.</text>
</comment>
<proteinExistence type="inferred from homology"/>
<dbReference type="OrthoDB" id="9805666at2"/>
<dbReference type="PROSITE" id="PS51432">
    <property type="entry name" value="AP_NUCLEASE_F2_4"/>
    <property type="match status" value="1"/>
</dbReference>
<dbReference type="PROSITE" id="PS00731">
    <property type="entry name" value="AP_NUCLEASE_F2_3"/>
    <property type="match status" value="1"/>
</dbReference>
<keyword evidence="3 9" id="KW-0479">Metal-binding</keyword>
<comment type="function">
    <text evidence="9">Endonuclease IV plays a role in DNA repair. It cleaves phosphodiester bonds at apurinic or apyrimidinic (AP) sites, generating a 3'-hydroxyl group and a 5'-terminal sugar phosphate.</text>
</comment>
<keyword evidence="2 9" id="KW-0540">Nuclease</keyword>
<feature type="binding site" evidence="9">
    <location>
        <position position="66"/>
    </location>
    <ligand>
        <name>Zn(2+)</name>
        <dbReference type="ChEBI" id="CHEBI:29105"/>
        <label>1</label>
    </ligand>
</feature>
<feature type="binding site" evidence="9">
    <location>
        <position position="142"/>
    </location>
    <ligand>
        <name>Zn(2+)</name>
        <dbReference type="ChEBI" id="CHEBI:29105"/>
        <label>1</label>
    </ligand>
</feature>
<dbReference type="RefSeq" id="WP_128466519.1">
    <property type="nucleotide sequence ID" value="NZ_CP035108.1"/>
</dbReference>